<evidence type="ECO:0000313" key="2">
    <source>
        <dbReference type="Proteomes" id="UP000070456"/>
    </source>
</evidence>
<dbReference type="EMBL" id="LOEE01000014">
    <property type="protein sequence ID" value="KXG77488.1"/>
    <property type="molecule type" value="Genomic_DNA"/>
</dbReference>
<protein>
    <submittedName>
        <fullName evidence="1">Uncharacterized protein</fullName>
    </submittedName>
</protein>
<dbReference type="RefSeq" id="WP_068554719.1">
    <property type="nucleotide sequence ID" value="NZ_LOEE01000014.1"/>
</dbReference>
<name>A0A140LAB3_9FIRM</name>
<dbReference type="STRING" id="520762.AN619_04730"/>
<dbReference type="AlphaFoldDB" id="A0A140LAB3"/>
<gene>
    <name evidence="1" type="ORF">AN619_04730</name>
</gene>
<reference evidence="1 2" key="1">
    <citation type="submission" date="2015-12" db="EMBL/GenBank/DDBJ databases">
        <title>Draft genome sequence of the thermoanaerobe Thermotalea metallivorans, an isolate from the runoff channel of the Great Artesian Basin, Australia.</title>
        <authorList>
            <person name="Patel B.K."/>
        </authorList>
    </citation>
    <scope>NUCLEOTIDE SEQUENCE [LARGE SCALE GENOMIC DNA]</scope>
    <source>
        <strain evidence="1 2">B2-1</strain>
    </source>
</reference>
<comment type="caution">
    <text evidence="1">The sequence shown here is derived from an EMBL/GenBank/DDBJ whole genome shotgun (WGS) entry which is preliminary data.</text>
</comment>
<dbReference type="Proteomes" id="UP000070456">
    <property type="component" value="Unassembled WGS sequence"/>
</dbReference>
<keyword evidence="2" id="KW-1185">Reference proteome</keyword>
<accession>A0A140LAB3</accession>
<organism evidence="1 2">
    <name type="scientific">Thermotalea metallivorans</name>
    <dbReference type="NCBI Taxonomy" id="520762"/>
    <lineage>
        <taxon>Bacteria</taxon>
        <taxon>Bacillati</taxon>
        <taxon>Bacillota</taxon>
        <taxon>Clostridia</taxon>
        <taxon>Peptostreptococcales</taxon>
        <taxon>Thermotaleaceae</taxon>
        <taxon>Thermotalea</taxon>
    </lineage>
</organism>
<sequence length="121" mass="14132">MPKMKHYRKKNEKHPVELIEDEKAKEQIVQTVKAIEGYVMCCCITMGILQFVSLKYSGCINTTKLRYLQTPSKEIVSETTIAHYLQRNIFSIMAKNQEIPITKIIMQKQSEPEFYEDLQVS</sequence>
<proteinExistence type="predicted"/>
<evidence type="ECO:0000313" key="1">
    <source>
        <dbReference type="EMBL" id="KXG77488.1"/>
    </source>
</evidence>